<evidence type="ECO:0000313" key="12">
    <source>
        <dbReference type="Proteomes" id="UP000762676"/>
    </source>
</evidence>
<organism evidence="11 12">
    <name type="scientific">Elysia marginata</name>
    <dbReference type="NCBI Taxonomy" id="1093978"/>
    <lineage>
        <taxon>Eukaryota</taxon>
        <taxon>Metazoa</taxon>
        <taxon>Spiralia</taxon>
        <taxon>Lophotrochozoa</taxon>
        <taxon>Mollusca</taxon>
        <taxon>Gastropoda</taxon>
        <taxon>Heterobranchia</taxon>
        <taxon>Euthyneura</taxon>
        <taxon>Panpulmonata</taxon>
        <taxon>Sacoglossa</taxon>
        <taxon>Placobranchoidea</taxon>
        <taxon>Plakobranchidae</taxon>
        <taxon>Elysia</taxon>
    </lineage>
</organism>
<keyword evidence="12" id="KW-1185">Reference proteome</keyword>
<feature type="domain" description="Reverse transcriptase" evidence="9">
    <location>
        <begin position="222"/>
        <end position="402"/>
    </location>
</feature>
<keyword evidence="7" id="KW-0695">RNA-directed DNA polymerase</keyword>
<dbReference type="GO" id="GO:0004190">
    <property type="term" value="F:aspartic-type endopeptidase activity"/>
    <property type="evidence" value="ECO:0007669"/>
    <property type="project" value="InterPro"/>
</dbReference>
<dbReference type="InterPro" id="IPR001969">
    <property type="entry name" value="Aspartic_peptidase_AS"/>
</dbReference>
<sequence>MSANVSQVHSPTEKKSGKRQGGPTVASASPGPLDPHLFITDINTGRFFLVDTGAQVSVIPPTWFDRHHGQRGPPLQAANGTSTATYGSRNVTLRFNESTYDARLIIADVKRPLLCADFFRRHNLLVEFHGQRFIEADTYLSCLCTINRVAKTELAPIEQDSNKFRKVLLEFPALLQPTFSSAAVKLGVQHHVCTTGPPVHSRARRLAPDRLAAVKKEFLKLEQMGIIRKSNSPWASPLHIVAKPNGGWRPCGDYRRLNDATTPDRYPIPHIHDFAAQLADKTIFSKIDLVRGYHQIPMHPDDIPKTAIITPFGLYEFLRMPFGLKNAAQTFQPLMDTVLQGLSCAFVYLDDILVASSSDQEHLQDIRSVCSRLQDSGLVIKLEKCLFDSFLMPRHFFYPFTMRSTRHSLGKSSAGQLKWRSVVSTPATSPQFIWEFTRNIRHISGKSNVVADCLSRAAISNVVVGIDYAAIANAQTEDADVKAFRTAVTGLRIVPFQIHNTNLLCDVSTGIPRPLVPRSFQSQVFDIIHNLAYPSRKSTVKLVSQKFVWHGLKKQVNQWTKECLACKKSKIQTHVHSPVTNIPVPAKRFSHLHIDLVGPLPPSEGFSHLLTIIDRTTRWPEAIPLSNTFTTECARALIRHWIYRFGVHLDITSDRGSQFTSSLWNEIAHQLGVQLHRTTAYHPQSNCLVERFHRTLKGALRARLQGPNWADELPWVLLGLRTAPKEILDHLLLNSFTEYL</sequence>
<dbReference type="EMBL" id="BMAT01008917">
    <property type="protein sequence ID" value="GFR95202.1"/>
    <property type="molecule type" value="Genomic_DNA"/>
</dbReference>
<dbReference type="Proteomes" id="UP000762676">
    <property type="component" value="Unassembled WGS sequence"/>
</dbReference>
<dbReference type="GO" id="GO:0006508">
    <property type="term" value="P:proteolysis"/>
    <property type="evidence" value="ECO:0007669"/>
    <property type="project" value="UniProtKB-KW"/>
</dbReference>
<dbReference type="InterPro" id="IPR001584">
    <property type="entry name" value="Integrase_cat-core"/>
</dbReference>
<dbReference type="SUPFAM" id="SSF56672">
    <property type="entry name" value="DNA/RNA polymerases"/>
    <property type="match status" value="1"/>
</dbReference>
<dbReference type="InterPro" id="IPR050951">
    <property type="entry name" value="Retrovirus_Pol_polyprotein"/>
</dbReference>
<dbReference type="GO" id="GO:0004519">
    <property type="term" value="F:endonuclease activity"/>
    <property type="evidence" value="ECO:0007669"/>
    <property type="project" value="UniProtKB-KW"/>
</dbReference>
<dbReference type="InterPro" id="IPR021109">
    <property type="entry name" value="Peptidase_aspartic_dom_sf"/>
</dbReference>
<feature type="compositionally biased region" description="Polar residues" evidence="8">
    <location>
        <begin position="1"/>
        <end position="10"/>
    </location>
</feature>
<dbReference type="Gene3D" id="1.10.340.70">
    <property type="match status" value="1"/>
</dbReference>
<dbReference type="PROSITE" id="PS00141">
    <property type="entry name" value="ASP_PROTEASE"/>
    <property type="match status" value="1"/>
</dbReference>
<keyword evidence="3" id="KW-0548">Nucleotidyltransferase</keyword>
<feature type="region of interest" description="Disordered" evidence="8">
    <location>
        <begin position="1"/>
        <end position="32"/>
    </location>
</feature>
<evidence type="ECO:0000256" key="5">
    <source>
        <dbReference type="ARBA" id="ARBA00022759"/>
    </source>
</evidence>
<dbReference type="GO" id="GO:0015074">
    <property type="term" value="P:DNA integration"/>
    <property type="evidence" value="ECO:0007669"/>
    <property type="project" value="InterPro"/>
</dbReference>
<keyword evidence="5" id="KW-0255">Endonuclease</keyword>
<dbReference type="Gene3D" id="3.30.70.270">
    <property type="match status" value="1"/>
</dbReference>
<evidence type="ECO:0000256" key="2">
    <source>
        <dbReference type="ARBA" id="ARBA00022679"/>
    </source>
</evidence>
<dbReference type="InterPro" id="IPR012337">
    <property type="entry name" value="RNaseH-like_sf"/>
</dbReference>
<dbReference type="SUPFAM" id="SSF50630">
    <property type="entry name" value="Acid proteases"/>
    <property type="match status" value="1"/>
</dbReference>
<evidence type="ECO:0000256" key="7">
    <source>
        <dbReference type="ARBA" id="ARBA00022918"/>
    </source>
</evidence>
<evidence type="ECO:0000259" key="9">
    <source>
        <dbReference type="PROSITE" id="PS50878"/>
    </source>
</evidence>
<dbReference type="GO" id="GO:0003676">
    <property type="term" value="F:nucleic acid binding"/>
    <property type="evidence" value="ECO:0007669"/>
    <property type="project" value="InterPro"/>
</dbReference>
<dbReference type="AlphaFoldDB" id="A0AAV4HAJ5"/>
<dbReference type="Pfam" id="PF00665">
    <property type="entry name" value="rve"/>
    <property type="match status" value="1"/>
</dbReference>
<dbReference type="Gene3D" id="3.30.420.10">
    <property type="entry name" value="Ribonuclease H-like superfamily/Ribonuclease H"/>
    <property type="match status" value="1"/>
</dbReference>
<dbReference type="PROSITE" id="PS50878">
    <property type="entry name" value="RT_POL"/>
    <property type="match status" value="1"/>
</dbReference>
<dbReference type="Gene3D" id="3.10.10.10">
    <property type="entry name" value="HIV Type 1 Reverse Transcriptase, subunit A, domain 1"/>
    <property type="match status" value="1"/>
</dbReference>
<evidence type="ECO:0000256" key="4">
    <source>
        <dbReference type="ARBA" id="ARBA00022722"/>
    </source>
</evidence>
<dbReference type="InterPro" id="IPR036397">
    <property type="entry name" value="RNaseH_sf"/>
</dbReference>
<dbReference type="InterPro" id="IPR043128">
    <property type="entry name" value="Rev_trsase/Diguanyl_cyclase"/>
</dbReference>
<name>A0AAV4HAJ5_9GAST</name>
<evidence type="ECO:0000256" key="8">
    <source>
        <dbReference type="SAM" id="MobiDB-lite"/>
    </source>
</evidence>
<dbReference type="PANTHER" id="PTHR37984">
    <property type="entry name" value="PROTEIN CBG26694"/>
    <property type="match status" value="1"/>
</dbReference>
<dbReference type="InterPro" id="IPR043502">
    <property type="entry name" value="DNA/RNA_pol_sf"/>
</dbReference>
<dbReference type="SUPFAM" id="SSF53098">
    <property type="entry name" value="Ribonuclease H-like"/>
    <property type="match status" value="1"/>
</dbReference>
<evidence type="ECO:0000313" key="11">
    <source>
        <dbReference type="EMBL" id="GFR95202.1"/>
    </source>
</evidence>
<dbReference type="CDD" id="cd01647">
    <property type="entry name" value="RT_LTR"/>
    <property type="match status" value="1"/>
</dbReference>
<keyword evidence="6" id="KW-0378">Hydrolase</keyword>
<dbReference type="GO" id="GO:0003964">
    <property type="term" value="F:RNA-directed DNA polymerase activity"/>
    <property type="evidence" value="ECO:0007669"/>
    <property type="project" value="UniProtKB-KW"/>
</dbReference>
<accession>A0AAV4HAJ5</accession>
<dbReference type="FunFam" id="3.10.10.10:FF:000007">
    <property type="entry name" value="Retrovirus-related Pol polyprotein from transposon 17.6-like Protein"/>
    <property type="match status" value="1"/>
</dbReference>
<dbReference type="PANTHER" id="PTHR37984:SF5">
    <property type="entry name" value="PROTEIN NYNRIN-LIKE"/>
    <property type="match status" value="1"/>
</dbReference>
<keyword evidence="4" id="KW-0540">Nuclease</keyword>
<dbReference type="InterPro" id="IPR000477">
    <property type="entry name" value="RT_dom"/>
</dbReference>
<reference evidence="11 12" key="1">
    <citation type="journal article" date="2021" name="Elife">
        <title>Chloroplast acquisition without the gene transfer in kleptoplastic sea slugs, Plakobranchus ocellatus.</title>
        <authorList>
            <person name="Maeda T."/>
            <person name="Takahashi S."/>
            <person name="Yoshida T."/>
            <person name="Shimamura S."/>
            <person name="Takaki Y."/>
            <person name="Nagai Y."/>
            <person name="Toyoda A."/>
            <person name="Suzuki Y."/>
            <person name="Arimoto A."/>
            <person name="Ishii H."/>
            <person name="Satoh N."/>
            <person name="Nishiyama T."/>
            <person name="Hasebe M."/>
            <person name="Maruyama T."/>
            <person name="Minagawa J."/>
            <person name="Obokata J."/>
            <person name="Shigenobu S."/>
        </authorList>
    </citation>
    <scope>NUCLEOTIDE SEQUENCE [LARGE SCALE GENOMIC DNA]</scope>
</reference>
<dbReference type="InterPro" id="IPR041588">
    <property type="entry name" value="Integrase_H2C2"/>
</dbReference>
<comment type="caution">
    <text evidence="11">The sequence shown here is derived from an EMBL/GenBank/DDBJ whole genome shotgun (WGS) entry which is preliminary data.</text>
</comment>
<keyword evidence="1" id="KW-0645">Protease</keyword>
<keyword evidence="2" id="KW-0808">Transferase</keyword>
<feature type="domain" description="Integrase catalytic" evidence="10">
    <location>
        <begin position="581"/>
        <end position="740"/>
    </location>
</feature>
<evidence type="ECO:0000256" key="6">
    <source>
        <dbReference type="ARBA" id="ARBA00022801"/>
    </source>
</evidence>
<protein>
    <submittedName>
        <fullName evidence="11">Pol polyprotein</fullName>
    </submittedName>
</protein>
<evidence type="ECO:0000259" key="10">
    <source>
        <dbReference type="PROSITE" id="PS50994"/>
    </source>
</evidence>
<evidence type="ECO:0000256" key="1">
    <source>
        <dbReference type="ARBA" id="ARBA00022670"/>
    </source>
</evidence>
<proteinExistence type="predicted"/>
<dbReference type="PROSITE" id="PS50994">
    <property type="entry name" value="INTEGRASE"/>
    <property type="match status" value="1"/>
</dbReference>
<dbReference type="Pfam" id="PF00078">
    <property type="entry name" value="RVT_1"/>
    <property type="match status" value="1"/>
</dbReference>
<dbReference type="Pfam" id="PF17921">
    <property type="entry name" value="Integrase_H2C2"/>
    <property type="match status" value="1"/>
</dbReference>
<dbReference type="Gene3D" id="2.40.70.10">
    <property type="entry name" value="Acid Proteases"/>
    <property type="match status" value="1"/>
</dbReference>
<gene>
    <name evidence="11" type="ORF">ElyMa_004422500</name>
</gene>
<evidence type="ECO:0000256" key="3">
    <source>
        <dbReference type="ARBA" id="ARBA00022695"/>
    </source>
</evidence>